<dbReference type="Proteomes" id="UP000001946">
    <property type="component" value="Chromosome"/>
</dbReference>
<protein>
    <recommendedName>
        <fullName evidence="7">Pterin-binding domain-containing protein</fullName>
    </recommendedName>
</protein>
<evidence type="ECO:0000313" key="8">
    <source>
        <dbReference type="EMBL" id="BAE86491.1"/>
    </source>
</evidence>
<dbReference type="GO" id="GO:0032259">
    <property type="term" value="P:methylation"/>
    <property type="evidence" value="ECO:0007669"/>
    <property type="project" value="UniProtKB-KW"/>
</dbReference>
<dbReference type="InterPro" id="IPR000489">
    <property type="entry name" value="Pterin-binding_dom"/>
</dbReference>
<evidence type="ECO:0000259" key="7">
    <source>
        <dbReference type="PROSITE" id="PS50972"/>
    </source>
</evidence>
<gene>
    <name evidence="8" type="ordered locus">DSY4702</name>
</gene>
<keyword evidence="2" id="KW-0489">Methyltransferase</keyword>
<evidence type="ECO:0000256" key="5">
    <source>
        <dbReference type="ARBA" id="ARBA00022723"/>
    </source>
</evidence>
<dbReference type="GO" id="GO:0008705">
    <property type="term" value="F:methionine synthase activity"/>
    <property type="evidence" value="ECO:0007669"/>
    <property type="project" value="TreeGrafter"/>
</dbReference>
<evidence type="ECO:0000256" key="6">
    <source>
        <dbReference type="ARBA" id="ARBA00023285"/>
    </source>
</evidence>
<evidence type="ECO:0000313" key="9">
    <source>
        <dbReference type="Proteomes" id="UP000001946"/>
    </source>
</evidence>
<dbReference type="GO" id="GO:0046872">
    <property type="term" value="F:metal ion binding"/>
    <property type="evidence" value="ECO:0007669"/>
    <property type="project" value="UniProtKB-KW"/>
</dbReference>
<dbReference type="HOGENOM" id="CLU_070996_0_0_9"/>
<keyword evidence="3" id="KW-0846">Cobalamin</keyword>
<dbReference type="Pfam" id="PF00809">
    <property type="entry name" value="Pterin_bind"/>
    <property type="match status" value="1"/>
</dbReference>
<comment type="similarity">
    <text evidence="1">Belongs to the vitamin-B12 dependent methionine synthase family.</text>
</comment>
<keyword evidence="6" id="KW-0170">Cobalt</keyword>
<dbReference type="KEGG" id="dsy:DSY4702"/>
<dbReference type="GO" id="GO:0005829">
    <property type="term" value="C:cytosol"/>
    <property type="evidence" value="ECO:0007669"/>
    <property type="project" value="TreeGrafter"/>
</dbReference>
<dbReference type="GO" id="GO:0050667">
    <property type="term" value="P:homocysteine metabolic process"/>
    <property type="evidence" value="ECO:0007669"/>
    <property type="project" value="TreeGrafter"/>
</dbReference>
<dbReference type="GO" id="GO:0046653">
    <property type="term" value="P:tetrahydrofolate metabolic process"/>
    <property type="evidence" value="ECO:0007669"/>
    <property type="project" value="TreeGrafter"/>
</dbReference>
<organism evidence="8 9">
    <name type="scientific">Desulfitobacterium hafniense (strain Y51)</name>
    <dbReference type="NCBI Taxonomy" id="138119"/>
    <lineage>
        <taxon>Bacteria</taxon>
        <taxon>Bacillati</taxon>
        <taxon>Bacillota</taxon>
        <taxon>Clostridia</taxon>
        <taxon>Eubacteriales</taxon>
        <taxon>Desulfitobacteriaceae</taxon>
        <taxon>Desulfitobacterium</taxon>
    </lineage>
</organism>
<dbReference type="AlphaFoldDB" id="Q24NA1"/>
<dbReference type="eggNOG" id="COG1410">
    <property type="taxonomic scope" value="Bacteria"/>
</dbReference>
<keyword evidence="4" id="KW-0808">Transferase</keyword>
<sequence>MSIQKVKRRLILMILIGEKINGAIPSVAKAIAAKDADFIRNLAKVQSEAGVNFLDVCASVDNDIELETLKWLIDLVQEVSDIPIAIDSPNANVIAEAIKFCNKPGLINSVSMEGDKVEVIFPIIADTKWECVALLCDDTGIPQDTEKRLEVFGTLMAKAKQYNIAPSRLHIDPLVQMLCTSEDGILAIMEVIKEIKAQYPKIHITGGASNISFNLPIRRLVNQAFIVLAMGAGMDSAIVDPTKQDLMGMIFATEALLGQDEYCMEYIGAYREGKFGQK</sequence>
<feature type="domain" description="Pterin-binding" evidence="7">
    <location>
        <begin position="13"/>
        <end position="257"/>
    </location>
</feature>
<dbReference type="InterPro" id="IPR050554">
    <property type="entry name" value="Met_Synthase/Corrinoid"/>
</dbReference>
<accession>Q24NA1</accession>
<evidence type="ECO:0000256" key="2">
    <source>
        <dbReference type="ARBA" id="ARBA00022603"/>
    </source>
</evidence>
<dbReference type="Gene3D" id="3.20.20.20">
    <property type="entry name" value="Dihydropteroate synthase-like"/>
    <property type="match status" value="1"/>
</dbReference>
<reference evidence="8 9" key="1">
    <citation type="journal article" date="2006" name="J. Bacteriol.">
        <title>Complete genome sequence of the dehalorespiring bacterium Desulfitobacterium hafniense Y51 and comparison with Dehalococcoides ethenogenes 195.</title>
        <authorList>
            <person name="Nonaka H."/>
            <person name="Keresztes G."/>
            <person name="Shinoda Y."/>
            <person name="Ikenaga Y."/>
            <person name="Abe M."/>
            <person name="Naito K."/>
            <person name="Inatomi K."/>
            <person name="Furukawa K."/>
            <person name="Inui M."/>
            <person name="Yukawa H."/>
        </authorList>
    </citation>
    <scope>NUCLEOTIDE SEQUENCE [LARGE SCALE GENOMIC DNA]</scope>
    <source>
        <strain evidence="8 9">Y51</strain>
    </source>
</reference>
<dbReference type="InterPro" id="IPR011005">
    <property type="entry name" value="Dihydropteroate_synth-like_sf"/>
</dbReference>
<dbReference type="PANTHER" id="PTHR45833:SF1">
    <property type="entry name" value="METHIONINE SYNTHASE"/>
    <property type="match status" value="1"/>
</dbReference>
<name>Q24NA1_DESHY</name>
<dbReference type="GO" id="GO:0031419">
    <property type="term" value="F:cobalamin binding"/>
    <property type="evidence" value="ECO:0007669"/>
    <property type="project" value="UniProtKB-KW"/>
</dbReference>
<dbReference type="PANTHER" id="PTHR45833">
    <property type="entry name" value="METHIONINE SYNTHASE"/>
    <property type="match status" value="1"/>
</dbReference>
<dbReference type="NCBIfam" id="NF005719">
    <property type="entry name" value="PRK07535.1"/>
    <property type="match status" value="1"/>
</dbReference>
<dbReference type="STRING" id="138119.DSY4702"/>
<evidence type="ECO:0000256" key="1">
    <source>
        <dbReference type="ARBA" id="ARBA00010398"/>
    </source>
</evidence>
<evidence type="ECO:0000256" key="3">
    <source>
        <dbReference type="ARBA" id="ARBA00022628"/>
    </source>
</evidence>
<dbReference type="PROSITE" id="PS50972">
    <property type="entry name" value="PTERIN_BINDING"/>
    <property type="match status" value="1"/>
</dbReference>
<evidence type="ECO:0000256" key="4">
    <source>
        <dbReference type="ARBA" id="ARBA00022679"/>
    </source>
</evidence>
<dbReference type="EMBL" id="AP008230">
    <property type="protein sequence ID" value="BAE86491.1"/>
    <property type="molecule type" value="Genomic_DNA"/>
</dbReference>
<keyword evidence="5" id="KW-0479">Metal-binding</keyword>
<dbReference type="SUPFAM" id="SSF51717">
    <property type="entry name" value="Dihydropteroate synthetase-like"/>
    <property type="match status" value="1"/>
</dbReference>
<keyword evidence="9" id="KW-1185">Reference proteome</keyword>
<proteinExistence type="inferred from homology"/>